<organism evidence="2 3">
    <name type="scientific">Clostridium baratii str. Sullivan</name>
    <dbReference type="NCBI Taxonomy" id="1415775"/>
    <lineage>
        <taxon>Bacteria</taxon>
        <taxon>Bacillati</taxon>
        <taxon>Bacillota</taxon>
        <taxon>Clostridia</taxon>
        <taxon>Eubacteriales</taxon>
        <taxon>Clostridiaceae</taxon>
        <taxon>Clostridium</taxon>
    </lineage>
</organism>
<dbReference type="KEGG" id="cbv:U729_3002"/>
<feature type="transmembrane region" description="Helical" evidence="1">
    <location>
        <begin position="131"/>
        <end position="153"/>
    </location>
</feature>
<keyword evidence="3" id="KW-1185">Reference proteome</keyword>
<dbReference type="AlphaFoldDB" id="A0A0A7FZT9"/>
<dbReference type="HOGENOM" id="CLU_1228150_0_0_9"/>
<keyword evidence="1" id="KW-0472">Membrane</keyword>
<dbReference type="Proteomes" id="UP000030635">
    <property type="component" value="Chromosome"/>
</dbReference>
<gene>
    <name evidence="2" type="ORF">U729_3002</name>
</gene>
<feature type="transmembrane region" description="Helical" evidence="1">
    <location>
        <begin position="50"/>
        <end position="68"/>
    </location>
</feature>
<protein>
    <submittedName>
        <fullName evidence="2">ABC-2 transporter family protein</fullName>
    </submittedName>
</protein>
<proteinExistence type="predicted"/>
<reference evidence="2 3" key="1">
    <citation type="journal article" date="2015" name="Infect. Genet. Evol.">
        <title>Genomic sequences of six botulinum neurotoxin-producing strains representing three clostridial species illustrate the mobility and diversity of botulinum neurotoxin genes.</title>
        <authorList>
            <person name="Smith T.J."/>
            <person name="Hill K.K."/>
            <person name="Xie G."/>
            <person name="Foley B.T."/>
            <person name="Williamson C.H."/>
            <person name="Foster J.T."/>
            <person name="Johnson S.L."/>
            <person name="Chertkov O."/>
            <person name="Teshima H."/>
            <person name="Gibbons H.S."/>
            <person name="Johnsky L.A."/>
            <person name="Karavis M.A."/>
            <person name="Smith L.A."/>
        </authorList>
    </citation>
    <scope>NUCLEOTIDE SEQUENCE [LARGE SCALE GENOMIC DNA]</scope>
    <source>
        <strain evidence="2 3">Sullivan</strain>
    </source>
</reference>
<evidence type="ECO:0000313" key="3">
    <source>
        <dbReference type="Proteomes" id="UP000030635"/>
    </source>
</evidence>
<dbReference type="Pfam" id="PF13346">
    <property type="entry name" value="ABC2_membrane_5"/>
    <property type="match status" value="1"/>
</dbReference>
<keyword evidence="1" id="KW-1133">Transmembrane helix</keyword>
<dbReference type="STRING" id="1561.NPD11_36"/>
<keyword evidence="1" id="KW-0812">Transmembrane</keyword>
<feature type="transmembrane region" description="Helical" evidence="1">
    <location>
        <begin position="97"/>
        <end position="119"/>
    </location>
</feature>
<feature type="transmembrane region" description="Helical" evidence="1">
    <location>
        <begin position="160"/>
        <end position="177"/>
    </location>
</feature>
<dbReference type="RefSeq" id="WP_039316388.1">
    <property type="nucleotide sequence ID" value="NZ_CP006905.1"/>
</dbReference>
<dbReference type="EMBL" id="CP006905">
    <property type="protein sequence ID" value="AIY85149.1"/>
    <property type="molecule type" value="Genomic_DNA"/>
</dbReference>
<accession>A0A0A7FZT9</accession>
<feature type="transmembrane region" description="Helical" evidence="1">
    <location>
        <begin position="197"/>
        <end position="216"/>
    </location>
</feature>
<feature type="transmembrane region" description="Helical" evidence="1">
    <location>
        <begin position="16"/>
        <end position="34"/>
    </location>
</feature>
<sequence length="225" mass="25931">MFKLVLRDLMIQMKMFFGYVICLIFLTSIFIIGIKSDSITSEEIYLQFDISYLFIIMIFPLNSINYIIAKTTGKKNSINMILRSLPIRSKDIVKSKIGTALAIFFLYGITSIIPIKILSSYIGEKIISFETILVIFIIFYCTSVFNMFINLLYPESTMIYYIRIIPIFLVIGFVTLLRKLFLSQAELTLILENLNVVLILLTMLVVSISILSINIVTKKYKTMEI</sequence>
<evidence type="ECO:0000313" key="2">
    <source>
        <dbReference type="EMBL" id="AIY85149.1"/>
    </source>
</evidence>
<name>A0A0A7FZT9_9CLOT</name>
<dbReference type="eggNOG" id="ENOG50325HI">
    <property type="taxonomic scope" value="Bacteria"/>
</dbReference>
<evidence type="ECO:0000256" key="1">
    <source>
        <dbReference type="SAM" id="Phobius"/>
    </source>
</evidence>
<dbReference type="InterPro" id="IPR025699">
    <property type="entry name" value="ABC2_memb-like"/>
</dbReference>